<dbReference type="PRINTS" id="PR00081">
    <property type="entry name" value="GDHRDH"/>
</dbReference>
<evidence type="ECO:0000313" key="3">
    <source>
        <dbReference type="EMBL" id="CCH75581.1"/>
    </source>
</evidence>
<gene>
    <name evidence="3" type="ORF">BN11_820004</name>
</gene>
<name>W6K2X1_9MICO</name>
<dbReference type="SUPFAM" id="SSF51735">
    <property type="entry name" value="NAD(P)-binding Rossmann-fold domains"/>
    <property type="match status" value="1"/>
</dbReference>
<keyword evidence="4" id="KW-1185">Reference proteome</keyword>
<dbReference type="OrthoDB" id="210852at2"/>
<dbReference type="AlphaFoldDB" id="W6K2X1"/>
<keyword evidence="2" id="KW-0560">Oxidoreductase</keyword>
<dbReference type="PROSITE" id="PS00061">
    <property type="entry name" value="ADH_SHORT"/>
    <property type="match status" value="1"/>
</dbReference>
<dbReference type="GO" id="GO:0016491">
    <property type="term" value="F:oxidoreductase activity"/>
    <property type="evidence" value="ECO:0007669"/>
    <property type="project" value="UniProtKB-KW"/>
</dbReference>
<dbReference type="EMBL" id="CAJA01000510">
    <property type="protein sequence ID" value="CCH75581.1"/>
    <property type="molecule type" value="Genomic_DNA"/>
</dbReference>
<evidence type="ECO:0000256" key="2">
    <source>
        <dbReference type="ARBA" id="ARBA00023002"/>
    </source>
</evidence>
<dbReference type="PANTHER" id="PTHR43391">
    <property type="entry name" value="RETINOL DEHYDROGENASE-RELATED"/>
    <property type="match status" value="1"/>
</dbReference>
<protein>
    <submittedName>
        <fullName evidence="3">Short-chain dehydrogenase/reductase SDR</fullName>
    </submittedName>
</protein>
<dbReference type="CDD" id="cd05233">
    <property type="entry name" value="SDR_c"/>
    <property type="match status" value="1"/>
</dbReference>
<accession>W6K2X1</accession>
<dbReference type="PANTHER" id="PTHR43391:SF26">
    <property type="entry name" value="BLL7251 PROTEIN"/>
    <property type="match status" value="1"/>
</dbReference>
<dbReference type="Gene3D" id="3.40.50.720">
    <property type="entry name" value="NAD(P)-binding Rossmann-like Domain"/>
    <property type="match status" value="1"/>
</dbReference>
<proteinExistence type="inferred from homology"/>
<dbReference type="InterPro" id="IPR020904">
    <property type="entry name" value="Sc_DH/Rdtase_CS"/>
</dbReference>
<dbReference type="Proteomes" id="UP000035763">
    <property type="component" value="Unassembled WGS sequence"/>
</dbReference>
<organism evidence="3 4">
    <name type="scientific">Nostocoides australiense Ben110</name>
    <dbReference type="NCBI Taxonomy" id="1193182"/>
    <lineage>
        <taxon>Bacteria</taxon>
        <taxon>Bacillati</taxon>
        <taxon>Actinomycetota</taxon>
        <taxon>Actinomycetes</taxon>
        <taxon>Micrococcales</taxon>
        <taxon>Intrasporangiaceae</taxon>
        <taxon>Nostocoides</taxon>
    </lineage>
</organism>
<dbReference type="STRING" id="1193182.BN11_820004"/>
<dbReference type="Pfam" id="PF00106">
    <property type="entry name" value="adh_short"/>
    <property type="match status" value="1"/>
</dbReference>
<reference evidence="3 4" key="1">
    <citation type="journal article" date="2013" name="ISME J.">
        <title>A metabolic model for members of the genus Tetrasphaera involved in enhanced biological phosphorus removal.</title>
        <authorList>
            <person name="Kristiansen R."/>
            <person name="Nguyen H.T.T."/>
            <person name="Saunders A.M."/>
            <person name="Nielsen J.L."/>
            <person name="Wimmer R."/>
            <person name="Le V.Q."/>
            <person name="McIlroy S.J."/>
            <person name="Petrovski S."/>
            <person name="Seviour R.J."/>
            <person name="Calteau A."/>
            <person name="Nielsen K.L."/>
            <person name="Nielsen P.H."/>
        </authorList>
    </citation>
    <scope>NUCLEOTIDE SEQUENCE [LARGE SCALE GENOMIC DNA]</scope>
    <source>
        <strain evidence="3 4">Ben110</strain>
    </source>
</reference>
<evidence type="ECO:0000256" key="1">
    <source>
        <dbReference type="ARBA" id="ARBA00006484"/>
    </source>
</evidence>
<comment type="caution">
    <text evidence="3">The sequence shown here is derived from an EMBL/GenBank/DDBJ whole genome shotgun (WGS) entry which is preliminary data.</text>
</comment>
<sequence>MPSAPLPSPLRVVVTGAAGGIGSALAAKLAAEGAEVVVSDLPGPGLEEVAVRTGGYAVPADMATADGVSALVTAAREHLGGIDAYFANAGIIGPLGIGDDDTDWQRVIDVNVLAHVRAARLLLPEWLERRAGRFVVTASAAGLLNMIGAAGYGVTKHAAVAFAEWLSITHGDDGVVVQALCPQGVDTTMVHTSGPVVPLLRDGAVSPEYVADLVWDALQDNRFLILPHPEVADFYRARAQDTDRWLAGMRRLNAQVFPPHTASPTA</sequence>
<comment type="similarity">
    <text evidence="1">Belongs to the short-chain dehydrogenases/reductases (SDR) family.</text>
</comment>
<dbReference type="InterPro" id="IPR036291">
    <property type="entry name" value="NAD(P)-bd_dom_sf"/>
</dbReference>
<dbReference type="InterPro" id="IPR002347">
    <property type="entry name" value="SDR_fam"/>
</dbReference>
<evidence type="ECO:0000313" key="4">
    <source>
        <dbReference type="Proteomes" id="UP000035763"/>
    </source>
</evidence>
<dbReference type="RefSeq" id="WP_048696145.1">
    <property type="nucleotide sequence ID" value="NZ_HG764815.1"/>
</dbReference>